<evidence type="ECO:0000259" key="1">
    <source>
        <dbReference type="PROSITE" id="PS51819"/>
    </source>
</evidence>
<dbReference type="Gene3D" id="3.10.180.10">
    <property type="entry name" value="2,3-Dihydroxybiphenyl 1,2-Dioxygenase, domain 1"/>
    <property type="match status" value="2"/>
</dbReference>
<dbReference type="EMBL" id="JBHSQJ010000013">
    <property type="protein sequence ID" value="MFC5906497.1"/>
    <property type="molecule type" value="Genomic_DNA"/>
</dbReference>
<dbReference type="Pfam" id="PF18029">
    <property type="entry name" value="Glyoxalase_6"/>
    <property type="match status" value="1"/>
</dbReference>
<organism evidence="2 3">
    <name type="scientific">Streptacidiphilus monticola</name>
    <dbReference type="NCBI Taxonomy" id="2161674"/>
    <lineage>
        <taxon>Bacteria</taxon>
        <taxon>Bacillati</taxon>
        <taxon>Actinomycetota</taxon>
        <taxon>Actinomycetes</taxon>
        <taxon>Kitasatosporales</taxon>
        <taxon>Streptomycetaceae</taxon>
        <taxon>Streptacidiphilus</taxon>
    </lineage>
</organism>
<protein>
    <submittedName>
        <fullName evidence="2">VOC family protein</fullName>
    </submittedName>
</protein>
<dbReference type="PANTHER" id="PTHR33993">
    <property type="entry name" value="GLYOXALASE-RELATED"/>
    <property type="match status" value="1"/>
</dbReference>
<dbReference type="InterPro" id="IPR037523">
    <property type="entry name" value="VOC_core"/>
</dbReference>
<sequence>MAVRHTVSAYPAAPSWISLNANELDTALEFYGPLMGWSFRPGPERWGPYMRAEVDGIPVAGIGTGGHRQLNLPVSWTTYFGIEDIEASVRDIHDRGGTVAVGPLTVSTGRILIAADPTGTPFGVWEGRPGIGDRPLGPGLPVTVELRTPDPFAAAMFYAEVFRWDDRDPERFEVRWEHNRVLLRVDGLPTASLRSSRTPSHRWDVYFTVGDVEKCSAHAERLGGTVLEGPLVSPYGIVARLRDPEGGEFLVTAAQESGRPED</sequence>
<dbReference type="CDD" id="cd07247">
    <property type="entry name" value="SgaA_N_like"/>
    <property type="match status" value="1"/>
</dbReference>
<comment type="caution">
    <text evidence="2">The sequence shown here is derived from an EMBL/GenBank/DDBJ whole genome shotgun (WGS) entry which is preliminary data.</text>
</comment>
<evidence type="ECO:0000313" key="2">
    <source>
        <dbReference type="EMBL" id="MFC5906497.1"/>
    </source>
</evidence>
<proteinExistence type="predicted"/>
<dbReference type="PROSITE" id="PS51819">
    <property type="entry name" value="VOC"/>
    <property type="match status" value="1"/>
</dbReference>
<dbReference type="Proteomes" id="UP001596174">
    <property type="component" value="Unassembled WGS sequence"/>
</dbReference>
<evidence type="ECO:0000313" key="3">
    <source>
        <dbReference type="Proteomes" id="UP001596174"/>
    </source>
</evidence>
<keyword evidence="3" id="KW-1185">Reference proteome</keyword>
<dbReference type="PANTHER" id="PTHR33993:SF10">
    <property type="entry name" value="CONSERVED PROTEIN"/>
    <property type="match status" value="1"/>
</dbReference>
<dbReference type="InterPro" id="IPR041581">
    <property type="entry name" value="Glyoxalase_6"/>
</dbReference>
<reference evidence="3" key="1">
    <citation type="journal article" date="2019" name="Int. J. Syst. Evol. Microbiol.">
        <title>The Global Catalogue of Microorganisms (GCM) 10K type strain sequencing project: providing services to taxonomists for standard genome sequencing and annotation.</title>
        <authorList>
            <consortium name="The Broad Institute Genomics Platform"/>
            <consortium name="The Broad Institute Genome Sequencing Center for Infectious Disease"/>
            <person name="Wu L."/>
            <person name="Ma J."/>
        </authorList>
    </citation>
    <scope>NUCLEOTIDE SEQUENCE [LARGE SCALE GENOMIC DNA]</scope>
    <source>
        <strain evidence="3">JCM 4816</strain>
    </source>
</reference>
<dbReference type="SUPFAM" id="SSF54593">
    <property type="entry name" value="Glyoxalase/Bleomycin resistance protein/Dihydroxybiphenyl dioxygenase"/>
    <property type="match status" value="2"/>
</dbReference>
<accession>A0ABW1FYT9</accession>
<dbReference type="RefSeq" id="WP_380579967.1">
    <property type="nucleotide sequence ID" value="NZ_JBHSQJ010000013.1"/>
</dbReference>
<dbReference type="InterPro" id="IPR052164">
    <property type="entry name" value="Anthracycline_SecMetBiosynth"/>
</dbReference>
<name>A0ABW1FYT9_9ACTN</name>
<gene>
    <name evidence="2" type="ORF">ACFP3V_04590</name>
</gene>
<feature type="domain" description="VOC" evidence="1">
    <location>
        <begin position="140"/>
        <end position="254"/>
    </location>
</feature>
<dbReference type="InterPro" id="IPR029068">
    <property type="entry name" value="Glyas_Bleomycin-R_OHBP_Dase"/>
</dbReference>